<dbReference type="EMBL" id="JACHHQ010000007">
    <property type="protein sequence ID" value="MBB5201624.1"/>
    <property type="molecule type" value="Genomic_DNA"/>
</dbReference>
<evidence type="ECO:0000256" key="1">
    <source>
        <dbReference type="SAM" id="MobiDB-lite"/>
    </source>
</evidence>
<accession>A0A840RYA1</accession>
<proteinExistence type="predicted"/>
<feature type="region of interest" description="Disordered" evidence="1">
    <location>
        <begin position="1"/>
        <end position="51"/>
    </location>
</feature>
<keyword evidence="3" id="KW-1185">Reference proteome</keyword>
<evidence type="ECO:0000313" key="2">
    <source>
        <dbReference type="EMBL" id="MBB5201624.1"/>
    </source>
</evidence>
<sequence>MPTVPPLAPLPTATPAAPVPDATSNGKPKTVPARTVPMPPTEPTGPDTISQ</sequence>
<dbReference type="Proteomes" id="UP000571084">
    <property type="component" value="Unassembled WGS sequence"/>
</dbReference>
<organism evidence="2 3">
    <name type="scientific">Glaciimonas immobilis</name>
    <dbReference type="NCBI Taxonomy" id="728004"/>
    <lineage>
        <taxon>Bacteria</taxon>
        <taxon>Pseudomonadati</taxon>
        <taxon>Pseudomonadota</taxon>
        <taxon>Betaproteobacteria</taxon>
        <taxon>Burkholderiales</taxon>
        <taxon>Oxalobacteraceae</taxon>
        <taxon>Glaciimonas</taxon>
    </lineage>
</organism>
<protein>
    <submittedName>
        <fullName evidence="2">Uncharacterized protein</fullName>
    </submittedName>
</protein>
<evidence type="ECO:0000313" key="3">
    <source>
        <dbReference type="Proteomes" id="UP000571084"/>
    </source>
</evidence>
<name>A0A840RYA1_9BURK</name>
<feature type="compositionally biased region" description="Low complexity" evidence="1">
    <location>
        <begin position="10"/>
        <end position="23"/>
    </location>
</feature>
<reference evidence="2 3" key="1">
    <citation type="submission" date="2020-08" db="EMBL/GenBank/DDBJ databases">
        <title>Genomic Encyclopedia of Type Strains, Phase IV (KMG-IV): sequencing the most valuable type-strain genomes for metagenomic binning, comparative biology and taxonomic classification.</title>
        <authorList>
            <person name="Goeker M."/>
        </authorList>
    </citation>
    <scope>NUCLEOTIDE SEQUENCE [LARGE SCALE GENOMIC DNA]</scope>
    <source>
        <strain evidence="2 3">DSM 23240</strain>
    </source>
</reference>
<comment type="caution">
    <text evidence="2">The sequence shown here is derived from an EMBL/GenBank/DDBJ whole genome shotgun (WGS) entry which is preliminary data.</text>
</comment>
<gene>
    <name evidence="2" type="ORF">HNR39_003477</name>
</gene>
<dbReference type="AlphaFoldDB" id="A0A840RYA1"/>